<evidence type="ECO:0000313" key="4">
    <source>
        <dbReference type="EMBL" id="MCS3920680.1"/>
    </source>
</evidence>
<dbReference type="SUPFAM" id="SSF55315">
    <property type="entry name" value="L30e-like"/>
    <property type="match status" value="1"/>
</dbReference>
<proteinExistence type="predicted"/>
<dbReference type="GO" id="GO:0008168">
    <property type="term" value="F:methyltransferase activity"/>
    <property type="evidence" value="ECO:0007669"/>
    <property type="project" value="UniProtKB-KW"/>
</dbReference>
<comment type="caution">
    <text evidence="4">The sequence shown here is derived from an EMBL/GenBank/DDBJ whole genome shotgun (WGS) entry which is preliminary data.</text>
</comment>
<dbReference type="InterPro" id="IPR029026">
    <property type="entry name" value="tRNA_m1G_MTases_N"/>
</dbReference>
<gene>
    <name evidence="4" type="ORF">M2350_003115</name>
</gene>
<dbReference type="RefSeq" id="WP_259100685.1">
    <property type="nucleotide sequence ID" value="NZ_CP130454.1"/>
</dbReference>
<dbReference type="InterPro" id="IPR001537">
    <property type="entry name" value="SpoU_MeTrfase"/>
</dbReference>
<protein>
    <submittedName>
        <fullName evidence="4">23S rRNA (Guanosine2251-2'-O)-methyltransferase</fullName>
        <ecNumber evidence="4">2.1.1.185</ecNumber>
    </submittedName>
</protein>
<organism evidence="4 5">
    <name type="scientific">Candidatus Fervidibacter sacchari</name>
    <dbReference type="NCBI Taxonomy" id="1448929"/>
    <lineage>
        <taxon>Bacteria</taxon>
        <taxon>Candidatus Fervidibacterota</taxon>
        <taxon>Candidatus Fervidibacter</taxon>
    </lineage>
</organism>
<dbReference type="EC" id="2.1.1.185" evidence="4"/>
<dbReference type="Gene3D" id="3.30.1330.30">
    <property type="match status" value="1"/>
</dbReference>
<dbReference type="Pfam" id="PF08032">
    <property type="entry name" value="SpoU_sub_bind"/>
    <property type="match status" value="1"/>
</dbReference>
<keyword evidence="1 4" id="KW-0489">Methyltransferase</keyword>
<dbReference type="InterPro" id="IPR029028">
    <property type="entry name" value="Alpha/beta_knot_MTases"/>
</dbReference>
<name>A0ABT2EUT4_9BACT</name>
<sequence>MLIYGRHPLREALRAGIVPKTVYVADGTKLDDDIKWMLAEDNVPIRNMPRSQFENMLKAHGIFEGHQGVAADIGEFPLTPLKDLLQRALETNGVVLGLDHLQDPRNAGSLIRSAEALGACGVILPPVRSVGITPTVVKASAGACFHIPIAIGNLRQFAKRFEDAGGFIAVLDMDGDDIRNAQKLRPLFLVVGAEGEGVSASLKAIAHAVWRIPMLGKVSALNAAVAGAIALWEVLHRQ</sequence>
<keyword evidence="2 4" id="KW-0808">Transferase</keyword>
<feature type="domain" description="RNA 2-O ribose methyltransferase substrate binding" evidence="3">
    <location>
        <begin position="2"/>
        <end position="79"/>
    </location>
</feature>
<dbReference type="EMBL" id="JANUCP010000006">
    <property type="protein sequence ID" value="MCS3920680.1"/>
    <property type="molecule type" value="Genomic_DNA"/>
</dbReference>
<evidence type="ECO:0000313" key="5">
    <source>
        <dbReference type="Proteomes" id="UP001204798"/>
    </source>
</evidence>
<dbReference type="CDD" id="cd18103">
    <property type="entry name" value="SpoU-like_RlmB"/>
    <property type="match status" value="1"/>
</dbReference>
<evidence type="ECO:0000256" key="2">
    <source>
        <dbReference type="ARBA" id="ARBA00022679"/>
    </source>
</evidence>
<dbReference type="GO" id="GO:0032259">
    <property type="term" value="P:methylation"/>
    <property type="evidence" value="ECO:0007669"/>
    <property type="project" value="UniProtKB-KW"/>
</dbReference>
<evidence type="ECO:0000256" key="1">
    <source>
        <dbReference type="ARBA" id="ARBA00022603"/>
    </source>
</evidence>
<dbReference type="Gene3D" id="3.40.1280.10">
    <property type="match status" value="1"/>
</dbReference>
<dbReference type="SMART" id="SM00967">
    <property type="entry name" value="SpoU_sub_bind"/>
    <property type="match status" value="1"/>
</dbReference>
<dbReference type="PANTHER" id="PTHR46429:SF1">
    <property type="entry name" value="23S RRNA (GUANOSINE-2'-O-)-METHYLTRANSFERASE RLMB"/>
    <property type="match status" value="1"/>
</dbReference>
<reference evidence="4 5" key="1">
    <citation type="submission" date="2022-08" db="EMBL/GenBank/DDBJ databases">
        <title>Bacterial and archaeal communities from various locations to study Microbial Dark Matter (Phase II).</title>
        <authorList>
            <person name="Stepanauskas R."/>
        </authorList>
    </citation>
    <scope>NUCLEOTIDE SEQUENCE [LARGE SCALE GENOMIC DNA]</scope>
    <source>
        <strain evidence="4 5">PD1</strain>
    </source>
</reference>
<keyword evidence="5" id="KW-1185">Reference proteome</keyword>
<dbReference type="InterPro" id="IPR004441">
    <property type="entry name" value="rRNA_MeTrfase_TrmH"/>
</dbReference>
<dbReference type="PANTHER" id="PTHR46429">
    <property type="entry name" value="23S RRNA (GUANOSINE-2'-O-)-METHYLTRANSFERASE RLMB"/>
    <property type="match status" value="1"/>
</dbReference>
<evidence type="ECO:0000259" key="3">
    <source>
        <dbReference type="SMART" id="SM00967"/>
    </source>
</evidence>
<dbReference type="InterPro" id="IPR013123">
    <property type="entry name" value="SpoU_subst-bd"/>
</dbReference>
<dbReference type="Proteomes" id="UP001204798">
    <property type="component" value="Unassembled WGS sequence"/>
</dbReference>
<dbReference type="SUPFAM" id="SSF75217">
    <property type="entry name" value="alpha/beta knot"/>
    <property type="match status" value="1"/>
</dbReference>
<dbReference type="Pfam" id="PF00588">
    <property type="entry name" value="SpoU_methylase"/>
    <property type="match status" value="1"/>
</dbReference>
<dbReference type="InterPro" id="IPR029064">
    <property type="entry name" value="Ribosomal_eL30-like_sf"/>
</dbReference>
<accession>A0ABT2EUT4</accession>